<reference evidence="4" key="1">
    <citation type="journal article" date="2019" name="Int. J. Syst. Evol. Microbiol.">
        <title>The Global Catalogue of Microorganisms (GCM) 10K type strain sequencing project: providing services to taxonomists for standard genome sequencing and annotation.</title>
        <authorList>
            <consortium name="The Broad Institute Genomics Platform"/>
            <consortium name="The Broad Institute Genome Sequencing Center for Infectious Disease"/>
            <person name="Wu L."/>
            <person name="Ma J."/>
        </authorList>
    </citation>
    <scope>NUCLEOTIDE SEQUENCE [LARGE SCALE GENOMIC DNA]</scope>
    <source>
        <strain evidence="4">CGMCC 1.12922</strain>
    </source>
</reference>
<feature type="signal peptide" evidence="2">
    <location>
        <begin position="1"/>
        <end position="42"/>
    </location>
</feature>
<keyword evidence="2" id="KW-0732">Signal</keyword>
<protein>
    <submittedName>
        <fullName evidence="3">Uncharacterized protein</fullName>
    </submittedName>
</protein>
<comment type="caution">
    <text evidence="3">The sequence shown here is derived from an EMBL/GenBank/DDBJ whole genome shotgun (WGS) entry which is preliminary data.</text>
</comment>
<gene>
    <name evidence="3" type="ORF">GCM10011358_01540</name>
</gene>
<keyword evidence="1" id="KW-0472">Membrane</keyword>
<name>A0ABQ1QC97_9RHOB</name>
<dbReference type="Proteomes" id="UP000617355">
    <property type="component" value="Unassembled WGS sequence"/>
</dbReference>
<feature type="chain" id="PRO_5045396268" evidence="2">
    <location>
        <begin position="43"/>
        <end position="84"/>
    </location>
</feature>
<keyword evidence="1" id="KW-1133">Transmembrane helix</keyword>
<evidence type="ECO:0000256" key="1">
    <source>
        <dbReference type="SAM" id="Phobius"/>
    </source>
</evidence>
<sequence>MLDLANHAHDNYPIHLLKLGVRQMKKLVLGAAFALAASTAMAGSVAEPVLDQEIIIEQAPASSVNHHILPPLFFVLFVGGAVLL</sequence>
<organism evidence="3 4">
    <name type="scientific">Sinisalibacter lacisalsi</name>
    <dbReference type="NCBI Taxonomy" id="1526570"/>
    <lineage>
        <taxon>Bacteria</taxon>
        <taxon>Pseudomonadati</taxon>
        <taxon>Pseudomonadota</taxon>
        <taxon>Alphaproteobacteria</taxon>
        <taxon>Rhodobacterales</taxon>
        <taxon>Roseobacteraceae</taxon>
        <taxon>Sinisalibacter</taxon>
    </lineage>
</organism>
<proteinExistence type="predicted"/>
<evidence type="ECO:0000256" key="2">
    <source>
        <dbReference type="SAM" id="SignalP"/>
    </source>
</evidence>
<keyword evidence="4" id="KW-1185">Reference proteome</keyword>
<evidence type="ECO:0000313" key="3">
    <source>
        <dbReference type="EMBL" id="GGD20670.1"/>
    </source>
</evidence>
<accession>A0ABQ1QC97</accession>
<feature type="transmembrane region" description="Helical" evidence="1">
    <location>
        <begin position="66"/>
        <end position="83"/>
    </location>
</feature>
<keyword evidence="1" id="KW-0812">Transmembrane</keyword>
<evidence type="ECO:0000313" key="4">
    <source>
        <dbReference type="Proteomes" id="UP000617355"/>
    </source>
</evidence>
<dbReference type="EMBL" id="BMGI01000001">
    <property type="protein sequence ID" value="GGD20670.1"/>
    <property type="molecule type" value="Genomic_DNA"/>
</dbReference>